<dbReference type="GO" id="GO:0046872">
    <property type="term" value="F:metal ion binding"/>
    <property type="evidence" value="ECO:0007669"/>
    <property type="project" value="UniProtKB-KW"/>
</dbReference>
<evidence type="ECO:0000256" key="4">
    <source>
        <dbReference type="ARBA" id="ARBA00022837"/>
    </source>
</evidence>
<reference evidence="6 7" key="1">
    <citation type="submission" date="2017-09" db="EMBL/GenBank/DDBJ databases">
        <title>Depth-based differentiation of microbial function through sediment-hosted aquifers and enrichment of novel symbionts in the deep terrestrial subsurface.</title>
        <authorList>
            <person name="Probst A.J."/>
            <person name="Ladd B."/>
            <person name="Jarett J.K."/>
            <person name="Geller-Mcgrath D.E."/>
            <person name="Sieber C.M."/>
            <person name="Emerson J.B."/>
            <person name="Anantharaman K."/>
            <person name="Thomas B.C."/>
            <person name="Malmstrom R."/>
            <person name="Stieglmeier M."/>
            <person name="Klingl A."/>
            <person name="Woyke T."/>
            <person name="Ryan C.M."/>
            <person name="Banfield J.F."/>
        </authorList>
    </citation>
    <scope>NUCLEOTIDE SEQUENCE [LARGE SCALE GENOMIC DNA]</scope>
    <source>
        <strain evidence="6">CG07_land_8_20_14_0_80_42_15</strain>
    </source>
</reference>
<evidence type="ECO:0000256" key="2">
    <source>
        <dbReference type="ARBA" id="ARBA00022694"/>
    </source>
</evidence>
<protein>
    <recommendedName>
        <fullName evidence="5">Archease domain-containing protein</fullName>
    </recommendedName>
</protein>
<dbReference type="Pfam" id="PF01951">
    <property type="entry name" value="Archease"/>
    <property type="match status" value="1"/>
</dbReference>
<dbReference type="Gene3D" id="3.55.10.10">
    <property type="entry name" value="Archease domain"/>
    <property type="match status" value="1"/>
</dbReference>
<gene>
    <name evidence="6" type="ORF">COS99_05935</name>
</gene>
<dbReference type="SUPFAM" id="SSF69819">
    <property type="entry name" value="MTH1598-like"/>
    <property type="match status" value="1"/>
</dbReference>
<evidence type="ECO:0000259" key="5">
    <source>
        <dbReference type="Pfam" id="PF01951"/>
    </source>
</evidence>
<evidence type="ECO:0000256" key="1">
    <source>
        <dbReference type="ARBA" id="ARBA00007963"/>
    </source>
</evidence>
<name>A0A2J0KUE0_9BACT</name>
<dbReference type="PANTHER" id="PTHR12682:SF11">
    <property type="entry name" value="PROTEIN ARCHEASE"/>
    <property type="match status" value="1"/>
</dbReference>
<comment type="similarity">
    <text evidence="1">Belongs to the archease family.</text>
</comment>
<feature type="domain" description="Archease" evidence="5">
    <location>
        <begin position="4"/>
        <end position="138"/>
    </location>
</feature>
<dbReference type="GO" id="GO:0008033">
    <property type="term" value="P:tRNA processing"/>
    <property type="evidence" value="ECO:0007669"/>
    <property type="project" value="UniProtKB-KW"/>
</dbReference>
<evidence type="ECO:0000256" key="3">
    <source>
        <dbReference type="ARBA" id="ARBA00022723"/>
    </source>
</evidence>
<dbReference type="AlphaFoldDB" id="A0A2J0KUE0"/>
<keyword evidence="2" id="KW-0819">tRNA processing</keyword>
<dbReference type="Proteomes" id="UP000230052">
    <property type="component" value="Unassembled WGS sequence"/>
</dbReference>
<dbReference type="InterPro" id="IPR002804">
    <property type="entry name" value="Archease"/>
</dbReference>
<evidence type="ECO:0000313" key="7">
    <source>
        <dbReference type="Proteomes" id="UP000230052"/>
    </source>
</evidence>
<dbReference type="NCBIfam" id="NF001617">
    <property type="entry name" value="PRK00407.1"/>
    <property type="match status" value="1"/>
</dbReference>
<comment type="caution">
    <text evidence="6">The sequence shown here is derived from an EMBL/GenBank/DDBJ whole genome shotgun (WGS) entry which is preliminary data.</text>
</comment>
<keyword evidence="4" id="KW-0106">Calcium</keyword>
<dbReference type="PANTHER" id="PTHR12682">
    <property type="entry name" value="ARCHEASE"/>
    <property type="match status" value="1"/>
</dbReference>
<organism evidence="6 7">
    <name type="scientific">Candidatus Aquitaenariimonas noxiae</name>
    <dbReference type="NCBI Taxonomy" id="1974741"/>
    <lineage>
        <taxon>Bacteria</taxon>
        <taxon>Pseudomonadati</taxon>
        <taxon>Candidatus Omnitrophota</taxon>
        <taxon>Candidatus Aquitaenariimonas</taxon>
    </lineage>
</organism>
<proteinExistence type="inferred from homology"/>
<keyword evidence="3" id="KW-0479">Metal-binding</keyword>
<evidence type="ECO:0000313" key="6">
    <source>
        <dbReference type="EMBL" id="PIU41399.1"/>
    </source>
</evidence>
<dbReference type="EMBL" id="PEWV01000060">
    <property type="protein sequence ID" value="PIU41399.1"/>
    <property type="molecule type" value="Genomic_DNA"/>
</dbReference>
<dbReference type="InterPro" id="IPR036820">
    <property type="entry name" value="Archease_dom_sf"/>
</dbReference>
<accession>A0A2J0KUE0</accession>
<sequence length="138" mass="15852">MKPYELIDHTADIGIKVYGKDLAELFKNAAFAMFDIIADLSSLKNSVTVDIKKDAPNSEELLVAWLDELLYNFYTKGLIFSQFEIVDLNDSHITAKAFGRHIGENRSRLKTEIKAVTYHELKIENKNNIWQTQLIFDV</sequence>
<dbReference type="InterPro" id="IPR023572">
    <property type="entry name" value="Archease_dom"/>
</dbReference>